<evidence type="ECO:0000256" key="5">
    <source>
        <dbReference type="SAM" id="MobiDB-lite"/>
    </source>
</evidence>
<feature type="compositionally biased region" description="Low complexity" evidence="5">
    <location>
        <begin position="198"/>
        <end position="213"/>
    </location>
</feature>
<dbReference type="InterPro" id="IPR002347">
    <property type="entry name" value="SDR_fam"/>
</dbReference>
<dbReference type="EMBL" id="JALLPB020000323">
    <property type="protein sequence ID" value="KAL3810501.1"/>
    <property type="molecule type" value="Genomic_DNA"/>
</dbReference>
<accession>A0ABD3RFZ6</accession>
<dbReference type="PRINTS" id="PR00080">
    <property type="entry name" value="SDRFAMILY"/>
</dbReference>
<sequence length="387" mass="41251">MASGGSSLFCVAGKNVLITGGSRGIGYMIASTFVERGANVLITSRDSRACESAASDLLSLPRPPPLSPLYPSPLPPTTSHDMSSESKSSPPSSASTSTYVHHVQSNVSTREGCKELANHVRRIFDGRLDVLVNNAGTSWGEDPGYDMNGRESGKMNWGWDKVLDLNVKGMFYLTRECVPMLQRRRVDGDYAEEDGNESSYYSSSYSSSHSSYSSHRRGVDDPGRIINVGSVTGLMPQDAPTHAYDVSKAAVHHLTKKFAADLAPRGITVNAIAPGYVLTRMSKGLLSTWSSTKTTTKEEEEGGRREMGHNLGKNVDNNGGMGMERGESMDGGLGGMMPIPLGRMGNTEDMGGACIYLSSRAGSWITGVILTVDGGLVGAAKIPLSNL</sequence>
<dbReference type="PANTHER" id="PTHR43618">
    <property type="entry name" value="7-ALPHA-HYDROXYSTEROID DEHYDROGENASE"/>
    <property type="match status" value="1"/>
</dbReference>
<evidence type="ECO:0000256" key="3">
    <source>
        <dbReference type="ARBA" id="ARBA00023002"/>
    </source>
</evidence>
<feature type="region of interest" description="Disordered" evidence="5">
    <location>
        <begin position="189"/>
        <end position="223"/>
    </location>
</feature>
<dbReference type="PRINTS" id="PR00081">
    <property type="entry name" value="GDHRDH"/>
</dbReference>
<evidence type="ECO:0000313" key="7">
    <source>
        <dbReference type="Proteomes" id="UP001530377"/>
    </source>
</evidence>
<keyword evidence="7" id="KW-1185">Reference proteome</keyword>
<dbReference type="Gene3D" id="3.40.50.720">
    <property type="entry name" value="NAD(P)-binding Rossmann-like Domain"/>
    <property type="match status" value="1"/>
</dbReference>
<feature type="region of interest" description="Disordered" evidence="5">
    <location>
        <begin position="290"/>
        <end position="322"/>
    </location>
</feature>
<keyword evidence="2" id="KW-0521">NADP</keyword>
<name>A0ABD3RFZ6_9STRA</name>
<dbReference type="Pfam" id="PF13561">
    <property type="entry name" value="adh_short_C2"/>
    <property type="match status" value="1"/>
</dbReference>
<protein>
    <recommendedName>
        <fullName evidence="8">NAD(P)-binding protein</fullName>
    </recommendedName>
</protein>
<comment type="caution">
    <text evidence="6">The sequence shown here is derived from an EMBL/GenBank/DDBJ whole genome shotgun (WGS) entry which is preliminary data.</text>
</comment>
<dbReference type="Pfam" id="PF00106">
    <property type="entry name" value="adh_short"/>
    <property type="match status" value="3"/>
</dbReference>
<feature type="region of interest" description="Disordered" evidence="5">
    <location>
        <begin position="54"/>
        <end position="101"/>
    </location>
</feature>
<dbReference type="SUPFAM" id="SSF51735">
    <property type="entry name" value="NAD(P)-binding Rossmann-fold domains"/>
    <property type="match status" value="1"/>
</dbReference>
<dbReference type="InterPro" id="IPR052178">
    <property type="entry name" value="Sec_Metab_Biosynth_SDR"/>
</dbReference>
<reference evidence="6 7" key="1">
    <citation type="submission" date="2024-10" db="EMBL/GenBank/DDBJ databases">
        <title>Updated reference genomes for cyclostephanoid diatoms.</title>
        <authorList>
            <person name="Roberts W.R."/>
            <person name="Alverson A.J."/>
        </authorList>
    </citation>
    <scope>NUCLEOTIDE SEQUENCE [LARGE SCALE GENOMIC DNA]</scope>
    <source>
        <strain evidence="6 7">AJA228-03</strain>
    </source>
</reference>
<gene>
    <name evidence="6" type="ORF">ACHAXA_005643</name>
</gene>
<feature type="compositionally biased region" description="Low complexity" evidence="5">
    <location>
        <begin position="77"/>
        <end position="98"/>
    </location>
</feature>
<evidence type="ECO:0000256" key="4">
    <source>
        <dbReference type="RuleBase" id="RU000363"/>
    </source>
</evidence>
<evidence type="ECO:0000256" key="2">
    <source>
        <dbReference type="ARBA" id="ARBA00022857"/>
    </source>
</evidence>
<organism evidence="6 7">
    <name type="scientific">Cyclostephanos tholiformis</name>
    <dbReference type="NCBI Taxonomy" id="382380"/>
    <lineage>
        <taxon>Eukaryota</taxon>
        <taxon>Sar</taxon>
        <taxon>Stramenopiles</taxon>
        <taxon>Ochrophyta</taxon>
        <taxon>Bacillariophyta</taxon>
        <taxon>Coscinodiscophyceae</taxon>
        <taxon>Thalassiosirophycidae</taxon>
        <taxon>Stephanodiscales</taxon>
        <taxon>Stephanodiscaceae</taxon>
        <taxon>Cyclostephanos</taxon>
    </lineage>
</organism>
<dbReference type="Proteomes" id="UP001530377">
    <property type="component" value="Unassembled WGS sequence"/>
</dbReference>
<comment type="similarity">
    <text evidence="1 4">Belongs to the short-chain dehydrogenases/reductases (SDR) family.</text>
</comment>
<keyword evidence="3" id="KW-0560">Oxidoreductase</keyword>
<dbReference type="GO" id="GO:0016491">
    <property type="term" value="F:oxidoreductase activity"/>
    <property type="evidence" value="ECO:0007669"/>
    <property type="project" value="UniProtKB-KW"/>
</dbReference>
<evidence type="ECO:0008006" key="8">
    <source>
        <dbReference type="Google" id="ProtNLM"/>
    </source>
</evidence>
<feature type="compositionally biased region" description="Pro residues" evidence="5">
    <location>
        <begin position="61"/>
        <end position="76"/>
    </location>
</feature>
<evidence type="ECO:0000313" key="6">
    <source>
        <dbReference type="EMBL" id="KAL3810501.1"/>
    </source>
</evidence>
<dbReference type="AlphaFoldDB" id="A0ABD3RFZ6"/>
<proteinExistence type="inferred from homology"/>
<dbReference type="InterPro" id="IPR036291">
    <property type="entry name" value="NAD(P)-bd_dom_sf"/>
</dbReference>
<dbReference type="PANTHER" id="PTHR43618:SF8">
    <property type="entry name" value="7ALPHA-HYDROXYSTEROID DEHYDROGENASE"/>
    <property type="match status" value="1"/>
</dbReference>
<evidence type="ECO:0000256" key="1">
    <source>
        <dbReference type="ARBA" id="ARBA00006484"/>
    </source>
</evidence>